<dbReference type="OrthoDB" id="9808735at2"/>
<dbReference type="InterPro" id="IPR001763">
    <property type="entry name" value="Rhodanese-like_dom"/>
</dbReference>
<evidence type="ECO:0000313" key="3">
    <source>
        <dbReference type="EMBL" id="TCP94985.1"/>
    </source>
</evidence>
<comment type="caution">
    <text evidence="3">The sequence shown here is derived from an EMBL/GenBank/DDBJ whole genome shotgun (WGS) entry which is preliminary data.</text>
</comment>
<protein>
    <submittedName>
        <fullName evidence="3">Rhodanese-related sulfurtransferase</fullName>
    </submittedName>
</protein>
<accession>A0A4R2SZK7</accession>
<keyword evidence="1" id="KW-1133">Transmembrane helix</keyword>
<dbReference type="RefSeq" id="WP_131976824.1">
    <property type="nucleotide sequence ID" value="NZ_SLYB01000012.1"/>
</dbReference>
<keyword evidence="1" id="KW-0472">Membrane</keyword>
<dbReference type="PANTHER" id="PTHR43031:SF18">
    <property type="entry name" value="RHODANESE-RELATED SULFURTRANSFERASES"/>
    <property type="match status" value="1"/>
</dbReference>
<keyword evidence="3" id="KW-0808">Transferase</keyword>
<evidence type="ECO:0000259" key="2">
    <source>
        <dbReference type="PROSITE" id="PS50206"/>
    </source>
</evidence>
<feature type="domain" description="Rhodanese" evidence="2">
    <location>
        <begin position="56"/>
        <end position="147"/>
    </location>
</feature>
<name>A0A4R2SZK7_9PAST</name>
<dbReference type="EMBL" id="SLYB01000012">
    <property type="protein sequence ID" value="TCP94985.1"/>
    <property type="molecule type" value="Genomic_DNA"/>
</dbReference>
<dbReference type="AlphaFoldDB" id="A0A4R2SZK7"/>
<dbReference type="InterPro" id="IPR050229">
    <property type="entry name" value="GlpE_sulfurtransferase"/>
</dbReference>
<feature type="transmembrane region" description="Helical" evidence="1">
    <location>
        <begin position="17"/>
        <end position="36"/>
    </location>
</feature>
<proteinExistence type="predicted"/>
<evidence type="ECO:0000313" key="4">
    <source>
        <dbReference type="Proteomes" id="UP000295763"/>
    </source>
</evidence>
<dbReference type="GO" id="GO:0016740">
    <property type="term" value="F:transferase activity"/>
    <property type="evidence" value="ECO:0007669"/>
    <property type="project" value="UniProtKB-KW"/>
</dbReference>
<dbReference type="CDD" id="cd00158">
    <property type="entry name" value="RHOD"/>
    <property type="match status" value="1"/>
</dbReference>
<sequence length="148" mass="16473">MEELTFSQMATEFVKNHSLMVIAWIAVFAMVVYQFFKSATSKAKVVDNAQLTQLINKEDAKVIDVRTLDEFQRGHIIGSLHILPSEIKTKNLGKLEQHKDLPLIVADVNGVSASGLAEELVKQGFARVYILKEGVTGWRGANLPLVKH</sequence>
<dbReference type="Gene3D" id="3.40.250.10">
    <property type="entry name" value="Rhodanese-like domain"/>
    <property type="match status" value="1"/>
</dbReference>
<evidence type="ECO:0000256" key="1">
    <source>
        <dbReference type="SAM" id="Phobius"/>
    </source>
</evidence>
<dbReference type="SMART" id="SM00450">
    <property type="entry name" value="RHOD"/>
    <property type="match status" value="1"/>
</dbReference>
<dbReference type="Pfam" id="PF00581">
    <property type="entry name" value="Rhodanese"/>
    <property type="match status" value="1"/>
</dbReference>
<dbReference type="Proteomes" id="UP000295763">
    <property type="component" value="Unassembled WGS sequence"/>
</dbReference>
<dbReference type="SUPFAM" id="SSF52821">
    <property type="entry name" value="Rhodanese/Cell cycle control phosphatase"/>
    <property type="match status" value="1"/>
</dbReference>
<keyword evidence="1" id="KW-0812">Transmembrane</keyword>
<dbReference type="PROSITE" id="PS50206">
    <property type="entry name" value="RHODANESE_3"/>
    <property type="match status" value="1"/>
</dbReference>
<organism evidence="3 4">
    <name type="scientific">Cricetibacter osteomyelitidis</name>
    <dbReference type="NCBI Taxonomy" id="1521931"/>
    <lineage>
        <taxon>Bacteria</taxon>
        <taxon>Pseudomonadati</taxon>
        <taxon>Pseudomonadota</taxon>
        <taxon>Gammaproteobacteria</taxon>
        <taxon>Pasteurellales</taxon>
        <taxon>Pasteurellaceae</taxon>
        <taxon>Cricetibacter</taxon>
    </lineage>
</organism>
<keyword evidence="4" id="KW-1185">Reference proteome</keyword>
<gene>
    <name evidence="3" type="ORF">EDC44_11244</name>
</gene>
<dbReference type="InterPro" id="IPR036873">
    <property type="entry name" value="Rhodanese-like_dom_sf"/>
</dbReference>
<dbReference type="PANTHER" id="PTHR43031">
    <property type="entry name" value="FAD-DEPENDENT OXIDOREDUCTASE"/>
    <property type="match status" value="1"/>
</dbReference>
<reference evidence="3 4" key="1">
    <citation type="submission" date="2019-03" db="EMBL/GenBank/DDBJ databases">
        <title>Genomic Encyclopedia of Type Strains, Phase IV (KMG-IV): sequencing the most valuable type-strain genomes for metagenomic binning, comparative biology and taxonomic classification.</title>
        <authorList>
            <person name="Goeker M."/>
        </authorList>
    </citation>
    <scope>NUCLEOTIDE SEQUENCE [LARGE SCALE GENOMIC DNA]</scope>
    <source>
        <strain evidence="3 4">DSM 28404</strain>
    </source>
</reference>